<dbReference type="EMBL" id="CAJOBO010002417">
    <property type="protein sequence ID" value="CAF4449891.1"/>
    <property type="molecule type" value="Genomic_DNA"/>
</dbReference>
<keyword evidence="2" id="KW-0863">Zinc-finger</keyword>
<dbReference type="InterPro" id="IPR007588">
    <property type="entry name" value="Znf_FLYWCH"/>
</dbReference>
<evidence type="ECO:0000256" key="3">
    <source>
        <dbReference type="ARBA" id="ARBA00022833"/>
    </source>
</evidence>
<evidence type="ECO:0000313" key="6">
    <source>
        <dbReference type="EMBL" id="CAF3329246.1"/>
    </source>
</evidence>
<comment type="caution">
    <text evidence="6">The sequence shown here is derived from an EMBL/GenBank/DDBJ whole genome shotgun (WGS) entry which is preliminary data.</text>
</comment>
<keyword evidence="1" id="KW-0479">Metal-binding</keyword>
<dbReference type="InterPro" id="IPR018289">
    <property type="entry name" value="MULE_transposase_dom"/>
</dbReference>
<evidence type="ECO:0000256" key="2">
    <source>
        <dbReference type="ARBA" id="ARBA00022771"/>
    </source>
</evidence>
<evidence type="ECO:0000259" key="5">
    <source>
        <dbReference type="Pfam" id="PF10551"/>
    </source>
</evidence>
<dbReference type="PANTHER" id="PTHR47160">
    <property type="entry name" value="PUTATIVE-RELATED"/>
    <property type="match status" value="1"/>
</dbReference>
<dbReference type="Proteomes" id="UP000663833">
    <property type="component" value="Unassembled WGS sequence"/>
</dbReference>
<dbReference type="GO" id="GO:0008270">
    <property type="term" value="F:zinc ion binding"/>
    <property type="evidence" value="ECO:0007669"/>
    <property type="project" value="UniProtKB-KW"/>
</dbReference>
<dbReference type="Proteomes" id="UP000663851">
    <property type="component" value="Unassembled WGS sequence"/>
</dbReference>
<reference evidence="6" key="1">
    <citation type="submission" date="2021-02" db="EMBL/GenBank/DDBJ databases">
        <authorList>
            <person name="Nowell W R."/>
        </authorList>
    </citation>
    <scope>NUCLEOTIDE SEQUENCE</scope>
</reference>
<name>A0A817U5B4_9BILA</name>
<gene>
    <name evidence="7" type="ORF">HFQ381_LOCUS23799</name>
    <name evidence="6" type="ORF">LUA448_LOCUS10849</name>
</gene>
<dbReference type="EMBL" id="CAJNYD010001306">
    <property type="protein sequence ID" value="CAF3329246.1"/>
    <property type="molecule type" value="Genomic_DNA"/>
</dbReference>
<dbReference type="AlphaFoldDB" id="A0A817U5B4"/>
<dbReference type="Gene3D" id="2.20.25.240">
    <property type="match status" value="1"/>
</dbReference>
<organism evidence="6 8">
    <name type="scientific">Rotaria socialis</name>
    <dbReference type="NCBI Taxonomy" id="392032"/>
    <lineage>
        <taxon>Eukaryota</taxon>
        <taxon>Metazoa</taxon>
        <taxon>Spiralia</taxon>
        <taxon>Gnathifera</taxon>
        <taxon>Rotifera</taxon>
        <taxon>Eurotatoria</taxon>
        <taxon>Bdelloidea</taxon>
        <taxon>Philodinida</taxon>
        <taxon>Philodinidae</taxon>
        <taxon>Rotaria</taxon>
    </lineage>
</organism>
<feature type="domain" description="MULE transposase" evidence="5">
    <location>
        <begin position="188"/>
        <end position="279"/>
    </location>
</feature>
<evidence type="ECO:0008006" key="9">
    <source>
        <dbReference type="Google" id="ProtNLM"/>
    </source>
</evidence>
<accession>A0A817U5B4</accession>
<proteinExistence type="predicted"/>
<sequence>MATISMNGTTKQKPCRNFKGYSYIKDRSTDTKTYWRCVNYLRDLCHSRLHTCIITNDVIKPPSEHTCKTDGPSLEIRKFNEELVHRARNTQEIPDIIVTNCYKALSDQGIARLPIRDNIKRRIRMVRKNKNIVNAPNDPNFTTIPTSLTKTVRDDMFLRCDTGPGDDRILIFASTEQLDILQSTDDFLVDGTFKVVPEIFYQVYIIHAVYRGHVVPVLYALLRRKNAATYENLVHEILRFAPNWNPVSIMLDFEQACIGAFDRSFPNVLLSGCYFHLRQSIHRKLQALGHQNKYENDPEFSHNIHKIAALAFIKPDDVVKAFEDLSINLDDEYQTILDYFEETYIGRLRANHTRRKATFTIDFWSMFHRTTQSLMRTNNSAEAYHRRINAIFQCSHPTLWVFLQKLIDEQNATHADIVHIRSGQVPKSKKKNERFEKRLLHLISNPHQNILTQLDSIANNITL</sequence>
<feature type="domain" description="FLYWCH-type" evidence="4">
    <location>
        <begin position="10"/>
        <end position="65"/>
    </location>
</feature>
<evidence type="ECO:0000313" key="7">
    <source>
        <dbReference type="EMBL" id="CAF4449891.1"/>
    </source>
</evidence>
<evidence type="ECO:0000259" key="4">
    <source>
        <dbReference type="Pfam" id="PF04500"/>
    </source>
</evidence>
<dbReference type="Pfam" id="PF04500">
    <property type="entry name" value="FLYWCH"/>
    <property type="match status" value="1"/>
</dbReference>
<evidence type="ECO:0000313" key="8">
    <source>
        <dbReference type="Proteomes" id="UP000663833"/>
    </source>
</evidence>
<evidence type="ECO:0000256" key="1">
    <source>
        <dbReference type="ARBA" id="ARBA00022723"/>
    </source>
</evidence>
<dbReference type="Pfam" id="PF10551">
    <property type="entry name" value="MULE"/>
    <property type="match status" value="1"/>
</dbReference>
<dbReference type="PANTHER" id="PTHR47160:SF8">
    <property type="entry name" value="MULE TRANSPOSASE DOMAIN-CONTAINING PROTEIN"/>
    <property type="match status" value="1"/>
</dbReference>
<keyword evidence="3" id="KW-0862">Zinc</keyword>
<protein>
    <recommendedName>
        <fullName evidence="9">MULE transposase domain-containing protein</fullName>
    </recommendedName>
</protein>